<keyword evidence="2" id="KW-0472">Membrane</keyword>
<feature type="transmembrane region" description="Helical" evidence="2">
    <location>
        <begin position="474"/>
        <end position="494"/>
    </location>
</feature>
<protein>
    <submittedName>
        <fullName evidence="3">Uncharacterized protein</fullName>
    </submittedName>
</protein>
<proteinExistence type="predicted"/>
<evidence type="ECO:0000256" key="2">
    <source>
        <dbReference type="SAM" id="Phobius"/>
    </source>
</evidence>
<dbReference type="EMBL" id="CDMZ01001280">
    <property type="protein sequence ID" value="CEM30177.1"/>
    <property type="molecule type" value="Genomic_DNA"/>
</dbReference>
<name>A0A0G4GJS6_9ALVE</name>
<feature type="compositionally biased region" description="Polar residues" evidence="1">
    <location>
        <begin position="347"/>
        <end position="356"/>
    </location>
</feature>
<keyword evidence="2" id="KW-1133">Transmembrane helix</keyword>
<feature type="region of interest" description="Disordered" evidence="1">
    <location>
        <begin position="370"/>
        <end position="394"/>
    </location>
</feature>
<dbReference type="AlphaFoldDB" id="A0A0G4GJS6"/>
<sequence>MGNRPSSTKGRQGGEPYRNEALKKQIDNDDPRLCVQNREDLLRLCPDQPWCTTCDQLCQGAVCPDSRMLQCQFPYTYEDIVTWCIEDCNVFNHVNAGVRVKLNLGGADGATKFIQDSEFWAHEVLRDLKWTSNITFELDDLQGVRLENVASPLSYVDSLFIDKEGAEYKAEISVRIRLDSKQNVLSTRDEVLNTSLCQNYDTLIATNASSVEGYYWQAFIDVNQYEDEAEDVYQSKKDQYCTKFGIPTANCLPSGCAWSYSNSTDSGLWWQGEYYVPVNDNDGTAEPLLDELHLALRQELSRRLVEEETEEGRESLLKRRMEEDRERQAQMSKLKKNGEKQRKKQRSSSAPPLNEASLQTEVEALSFFFSEIPPNPESPEKAAPSSSGSSDRDIVEEKRKLMRADLKEAIDLGTPLVESTPLYISYGDIVDRISGVQELAGFPVETLDTQNCVYRSIDCMREDATPSRLDVASLSARIISLYVVLPFGCFYLLAGISESSVRITCS</sequence>
<feature type="region of interest" description="Disordered" evidence="1">
    <location>
        <begin position="1"/>
        <end position="22"/>
    </location>
</feature>
<evidence type="ECO:0000313" key="3">
    <source>
        <dbReference type="EMBL" id="CEM30177.1"/>
    </source>
</evidence>
<evidence type="ECO:0000256" key="1">
    <source>
        <dbReference type="SAM" id="MobiDB-lite"/>
    </source>
</evidence>
<feature type="region of interest" description="Disordered" evidence="1">
    <location>
        <begin position="304"/>
        <end position="356"/>
    </location>
</feature>
<keyword evidence="2" id="KW-0812">Transmembrane</keyword>
<dbReference type="VEuPathDB" id="CryptoDB:Cvel_22215"/>
<organism evidence="3">
    <name type="scientific">Chromera velia CCMP2878</name>
    <dbReference type="NCBI Taxonomy" id="1169474"/>
    <lineage>
        <taxon>Eukaryota</taxon>
        <taxon>Sar</taxon>
        <taxon>Alveolata</taxon>
        <taxon>Colpodellida</taxon>
        <taxon>Chromeraceae</taxon>
        <taxon>Chromera</taxon>
    </lineage>
</organism>
<feature type="compositionally biased region" description="Polar residues" evidence="1">
    <location>
        <begin position="1"/>
        <end position="10"/>
    </location>
</feature>
<feature type="compositionally biased region" description="Basic and acidic residues" evidence="1">
    <location>
        <begin position="304"/>
        <end position="328"/>
    </location>
</feature>
<accession>A0A0G4GJS6</accession>
<gene>
    <name evidence="3" type="ORF">Cvel_22215</name>
</gene>
<reference evidence="3" key="1">
    <citation type="submission" date="2014-11" db="EMBL/GenBank/DDBJ databases">
        <authorList>
            <person name="Otto D Thomas"/>
            <person name="Naeem Raeece"/>
        </authorList>
    </citation>
    <scope>NUCLEOTIDE SEQUENCE</scope>
</reference>